<dbReference type="NCBIfam" id="TIGR02122">
    <property type="entry name" value="TRAP_TAXI"/>
    <property type="match status" value="1"/>
</dbReference>
<protein>
    <submittedName>
        <fullName evidence="3">C4-dicarboxylate ABC transporter substrate-binding protein</fullName>
    </submittedName>
</protein>
<gene>
    <name evidence="3" type="ORF">Pfl04_25710</name>
</gene>
<dbReference type="SUPFAM" id="SSF53850">
    <property type="entry name" value="Periplasmic binding protein-like II"/>
    <property type="match status" value="1"/>
</dbReference>
<dbReference type="PANTHER" id="PTHR42941">
    <property type="entry name" value="SLL1037 PROTEIN"/>
    <property type="match status" value="1"/>
</dbReference>
<feature type="signal peptide" evidence="2">
    <location>
        <begin position="1"/>
        <end position="22"/>
    </location>
</feature>
<evidence type="ECO:0000256" key="2">
    <source>
        <dbReference type="SAM" id="SignalP"/>
    </source>
</evidence>
<dbReference type="PANTHER" id="PTHR42941:SF1">
    <property type="entry name" value="SLL1037 PROTEIN"/>
    <property type="match status" value="1"/>
</dbReference>
<comment type="caution">
    <text evidence="3">The sequence shown here is derived from an EMBL/GenBank/DDBJ whole genome shotgun (WGS) entry which is preliminary data.</text>
</comment>
<dbReference type="InterPro" id="IPR011852">
    <property type="entry name" value="TRAP_TAXI"/>
</dbReference>
<dbReference type="Proteomes" id="UP000653674">
    <property type="component" value="Unassembled WGS sequence"/>
</dbReference>
<evidence type="ECO:0000313" key="4">
    <source>
        <dbReference type="Proteomes" id="UP000653674"/>
    </source>
</evidence>
<name>A0A8J3LM02_9ACTN</name>
<evidence type="ECO:0000313" key="3">
    <source>
        <dbReference type="EMBL" id="GIG74167.1"/>
    </source>
</evidence>
<feature type="chain" id="PRO_5035230521" evidence="2">
    <location>
        <begin position="23"/>
        <end position="318"/>
    </location>
</feature>
<dbReference type="CDD" id="cd13569">
    <property type="entry name" value="PBP2_TAXI_TRAP_like_1"/>
    <property type="match status" value="1"/>
</dbReference>
<sequence length="318" mass="33642">MRALVCTLVVAVALTGCANAAAAPRRWHEGRLFLATGNTSGTFYQLGGGYADLVSTYLPGYEVRAEPSGASGDNVDRLASGDMELALCSGDTAADAAEGRGPYAGKPQPIRALARLYRNTMNVVVRTDAKIRKVADLRGRRVSTGTLNSSTDLLAGRMLEAAGLNPDTDIQRLRTSLPDTVNGMRAGSVDALFFTGGLPTPGITDLLDSAPGKFALLPAGDVVEPLAAKYGSVYSKATISKDVYHTEADVEAIVLPTLLLVPADMPDDLAYNLTKVLFEHQAELAKVHPEGANFDRASGAQTQPVPLHPGARRYYQGR</sequence>
<feature type="region of interest" description="Disordered" evidence="1">
    <location>
        <begin position="294"/>
        <end position="318"/>
    </location>
</feature>
<dbReference type="EMBL" id="BONU01000015">
    <property type="protein sequence ID" value="GIG74167.1"/>
    <property type="molecule type" value="Genomic_DNA"/>
</dbReference>
<dbReference type="Gene3D" id="3.40.190.10">
    <property type="entry name" value="Periplasmic binding protein-like II"/>
    <property type="match status" value="2"/>
</dbReference>
<dbReference type="Pfam" id="PF16868">
    <property type="entry name" value="NMT1_3"/>
    <property type="match status" value="1"/>
</dbReference>
<dbReference type="PROSITE" id="PS51257">
    <property type="entry name" value="PROKAR_LIPOPROTEIN"/>
    <property type="match status" value="1"/>
</dbReference>
<evidence type="ECO:0000256" key="1">
    <source>
        <dbReference type="SAM" id="MobiDB-lite"/>
    </source>
</evidence>
<accession>A0A8J3LM02</accession>
<organism evidence="3 4">
    <name type="scientific">Planosporangium flavigriseum</name>
    <dbReference type="NCBI Taxonomy" id="373681"/>
    <lineage>
        <taxon>Bacteria</taxon>
        <taxon>Bacillati</taxon>
        <taxon>Actinomycetota</taxon>
        <taxon>Actinomycetes</taxon>
        <taxon>Micromonosporales</taxon>
        <taxon>Micromonosporaceae</taxon>
        <taxon>Planosporangium</taxon>
    </lineage>
</organism>
<reference evidence="3" key="1">
    <citation type="submission" date="2021-01" db="EMBL/GenBank/DDBJ databases">
        <title>Whole genome shotgun sequence of Planosporangium flavigriseum NBRC 105377.</title>
        <authorList>
            <person name="Komaki H."/>
            <person name="Tamura T."/>
        </authorList>
    </citation>
    <scope>NUCLEOTIDE SEQUENCE</scope>
    <source>
        <strain evidence="3">NBRC 105377</strain>
    </source>
</reference>
<proteinExistence type="predicted"/>
<keyword evidence="4" id="KW-1185">Reference proteome</keyword>
<keyword evidence="2" id="KW-0732">Signal</keyword>
<dbReference type="AlphaFoldDB" id="A0A8J3LM02"/>